<proteinExistence type="predicted"/>
<sequence>MSTNQAQLMMGAQQAKADSIMTEVSAFADDLKKTLSYIVSFGTFPMFTTGLNINADAQIQQLKAGQPKAPQLSTLSSLFTSPPTSSIGAMTKPVIPSLSATAPTITIPQAPTFTATTPTIPTAGSVSIPTKPSIAAVTPPATGSTSTPPTKPTLSGTTFGGTAPVDNLVVPANTISFSETPYISVLLQSLLGQTAPTVSSSISIPSVSELVGVDIPEIPDLDIDYSVPDILTTVYDAILDTIFPIDVVPVAVPTIDPNVEQMVWDRARDKELGAAVNKQDEVMHKFAGLGYIMPTGAALAAYQAATTEANLNVATAGREFAIKQAELDFTAQMKGAEMNLDANKTNATLHLQADTKNNELKIEKVRLKIEGNIKAADVSISKGRLAIDAATQRAQLRAERARLALQGGIERARMGVDRARLTLEGRVKEAELTLQANSETARLQTQIQQAGISAAAGIEQAIIGYMGGYYERALQAQRALVDAGVQIFNSEVNHFNSKVGLFKTFADVYDTQLKGDLYNTEIYKAQMEGYKIEKEVQAVDVELYKAKLLANNTILEGYKIDMQAAELAANV</sequence>
<evidence type="ECO:0008006" key="3">
    <source>
        <dbReference type="Google" id="ProtNLM"/>
    </source>
</evidence>
<feature type="non-terminal residue" evidence="1">
    <location>
        <position position="571"/>
    </location>
</feature>
<gene>
    <name evidence="1" type="ORF">HWQ67_16175</name>
</gene>
<protein>
    <recommendedName>
        <fullName evidence="3">Outer membrane efflux protein</fullName>
    </recommendedName>
</protein>
<reference evidence="1 2" key="1">
    <citation type="journal article" date="2020" name="J Geophys Res Biogeosci">
        <title>Magnetotaxis as an Adaptation to Enable Bacterial Shuttling of Microbial Sulfur and Sulfur Cycling Across Aquatic Oxic#Anoxic Interfaces.</title>
        <authorList>
            <person name="Li J."/>
            <person name="Liu P."/>
            <person name="Wang J."/>
            <person name="Roberts A.P."/>
            <person name="Pan Y."/>
        </authorList>
    </citation>
    <scope>NUCLEOTIDE SEQUENCE [LARGE SCALE GENOMIC DNA]</scope>
    <source>
        <strain evidence="1 2">MYR-1_YQ</strain>
    </source>
</reference>
<keyword evidence="2" id="KW-1185">Reference proteome</keyword>
<comment type="caution">
    <text evidence="1">The sequence shown here is derived from an EMBL/GenBank/DDBJ whole genome shotgun (WGS) entry which is preliminary data.</text>
</comment>
<name>A0ABS6S427_9BACT</name>
<evidence type="ECO:0000313" key="2">
    <source>
        <dbReference type="Proteomes" id="UP001196980"/>
    </source>
</evidence>
<evidence type="ECO:0000313" key="1">
    <source>
        <dbReference type="EMBL" id="MBV6343118.1"/>
    </source>
</evidence>
<accession>A0ABS6S427</accession>
<dbReference type="EMBL" id="JABXWD010000451">
    <property type="protein sequence ID" value="MBV6343118.1"/>
    <property type="molecule type" value="Genomic_DNA"/>
</dbReference>
<dbReference type="Proteomes" id="UP001196980">
    <property type="component" value="Unassembled WGS sequence"/>
</dbReference>
<dbReference type="RefSeq" id="WP_218253722.1">
    <property type="nucleotide sequence ID" value="NZ_JABXWD010000451.1"/>
</dbReference>
<organism evidence="1 2">
    <name type="scientific">Candidatus Magnetobacterium casense</name>
    <dbReference type="NCBI Taxonomy" id="1455061"/>
    <lineage>
        <taxon>Bacteria</taxon>
        <taxon>Pseudomonadati</taxon>
        <taxon>Nitrospirota</taxon>
        <taxon>Thermodesulfovibrionia</taxon>
        <taxon>Thermodesulfovibrionales</taxon>
        <taxon>Candidatus Magnetobacteriaceae</taxon>
        <taxon>Candidatus Magnetobacterium</taxon>
    </lineage>
</organism>